<dbReference type="InterPro" id="IPR032710">
    <property type="entry name" value="NTF2-like_dom_sf"/>
</dbReference>
<dbReference type="Gene3D" id="3.10.450.50">
    <property type="match status" value="1"/>
</dbReference>
<comment type="caution">
    <text evidence="1">The sequence shown here is derived from an EMBL/GenBank/DDBJ whole genome shotgun (WGS) entry which is preliminary data.</text>
</comment>
<reference evidence="1 2" key="1">
    <citation type="submission" date="2024-06" db="EMBL/GenBank/DDBJ databases">
        <title>Flavobacterium spp. isolated from glacier.</title>
        <authorList>
            <person name="Han D."/>
        </authorList>
    </citation>
    <scope>NUCLEOTIDE SEQUENCE [LARGE SCALE GENOMIC DNA]</scope>
    <source>
        <strain evidence="1 2">LS2P90</strain>
    </source>
</reference>
<gene>
    <name evidence="1" type="ORF">ACFX5E_15425</name>
</gene>
<protein>
    <submittedName>
        <fullName evidence="1">Nuclear transport factor 2 family protein</fullName>
    </submittedName>
</protein>
<name>A0ABW6HZK1_9FLAO</name>
<proteinExistence type="predicted"/>
<dbReference type="Proteomes" id="UP001600109">
    <property type="component" value="Unassembled WGS sequence"/>
</dbReference>
<organism evidence="1 2">
    <name type="scientific">Flavobacterium xylosi</name>
    <dbReference type="NCBI Taxonomy" id="3230415"/>
    <lineage>
        <taxon>Bacteria</taxon>
        <taxon>Pseudomonadati</taxon>
        <taxon>Bacteroidota</taxon>
        <taxon>Flavobacteriia</taxon>
        <taxon>Flavobacteriales</taxon>
        <taxon>Flavobacteriaceae</taxon>
        <taxon>Flavobacterium</taxon>
    </lineage>
</organism>
<dbReference type="RefSeq" id="WP_379856058.1">
    <property type="nucleotide sequence ID" value="NZ_JBHZPZ010000026.1"/>
</dbReference>
<dbReference type="EMBL" id="JBHZPZ010000026">
    <property type="protein sequence ID" value="MFE3869454.1"/>
    <property type="molecule type" value="Genomic_DNA"/>
</dbReference>
<accession>A0ABW6HZK1</accession>
<keyword evidence="2" id="KW-1185">Reference proteome</keyword>
<sequence length="169" mass="19679">MKKLFLLGFVAILFLACKQEVRYTQKSAEIETYKKVMEDYKTQNWKDYPKHYADTAKVMSNVTRKKGQTVAQAIEKSKEDAKLFTWVVKDDDYEMVVTDKGETWVNYWGLWTGTLKSTKKVYEIPFHNTVRFIDGKIVQENGYWNNSEIVTDMSSMAKTSVSEPAKTQK</sequence>
<evidence type="ECO:0000313" key="1">
    <source>
        <dbReference type="EMBL" id="MFE3869454.1"/>
    </source>
</evidence>
<evidence type="ECO:0000313" key="2">
    <source>
        <dbReference type="Proteomes" id="UP001600109"/>
    </source>
</evidence>
<dbReference type="PROSITE" id="PS51257">
    <property type="entry name" value="PROKAR_LIPOPROTEIN"/>
    <property type="match status" value="1"/>
</dbReference>
<dbReference type="SUPFAM" id="SSF54427">
    <property type="entry name" value="NTF2-like"/>
    <property type="match status" value="1"/>
</dbReference>